<name>A0ABS3N2L1_9BACI</name>
<dbReference type="EMBL" id="JAGDEL010000006">
    <property type="protein sequence ID" value="MBO1512168.1"/>
    <property type="molecule type" value="Genomic_DNA"/>
</dbReference>
<evidence type="ECO:0000313" key="2">
    <source>
        <dbReference type="Proteomes" id="UP000663981"/>
    </source>
</evidence>
<evidence type="ECO:0000313" key="1">
    <source>
        <dbReference type="EMBL" id="MBO1512168.1"/>
    </source>
</evidence>
<reference evidence="1 2" key="1">
    <citation type="submission" date="2021-03" db="EMBL/GenBank/DDBJ databases">
        <title>Whole genome sequence of Metabacillus bambusae BG109.</title>
        <authorList>
            <person name="Jeong J.W."/>
        </authorList>
    </citation>
    <scope>NUCLEOTIDE SEQUENCE [LARGE SCALE GENOMIC DNA]</scope>
    <source>
        <strain evidence="1 2">BG109</strain>
    </source>
</reference>
<sequence length="49" mass="5772">MEVVIYNEELYEVFYTYSSGYCELRKVESVIHDIILVHRSEISQVETSA</sequence>
<proteinExistence type="predicted"/>
<dbReference type="Proteomes" id="UP000663981">
    <property type="component" value="Unassembled WGS sequence"/>
</dbReference>
<protein>
    <submittedName>
        <fullName evidence="1">Uncharacterized protein</fullName>
    </submittedName>
</protein>
<keyword evidence="2" id="KW-1185">Reference proteome</keyword>
<comment type="caution">
    <text evidence="1">The sequence shown here is derived from an EMBL/GenBank/DDBJ whole genome shotgun (WGS) entry which is preliminary data.</text>
</comment>
<gene>
    <name evidence="1" type="ORF">I7822_10875</name>
</gene>
<accession>A0ABS3N2L1</accession>
<dbReference type="RefSeq" id="WP_207977896.1">
    <property type="nucleotide sequence ID" value="NZ_JAGDEL010000006.1"/>
</dbReference>
<organism evidence="1 2">
    <name type="scientific">Metabacillus bambusae</name>
    <dbReference type="NCBI Taxonomy" id="2795218"/>
    <lineage>
        <taxon>Bacteria</taxon>
        <taxon>Bacillati</taxon>
        <taxon>Bacillota</taxon>
        <taxon>Bacilli</taxon>
        <taxon>Bacillales</taxon>
        <taxon>Bacillaceae</taxon>
        <taxon>Metabacillus</taxon>
    </lineage>
</organism>